<comment type="caution">
    <text evidence="2">The sequence shown here is derived from an EMBL/GenBank/DDBJ whole genome shotgun (WGS) entry which is preliminary data.</text>
</comment>
<dbReference type="Proteomes" id="UP000709295">
    <property type="component" value="Unassembled WGS sequence"/>
</dbReference>
<feature type="compositionally biased region" description="Basic and acidic residues" evidence="1">
    <location>
        <begin position="10"/>
        <end position="46"/>
    </location>
</feature>
<sequence>MHRYLVGSEDLERGDFGSMEKREVSPSKGVPDPDRKEREGEKEHQTTWEQDDYNITGKTPGADAG</sequence>
<feature type="region of interest" description="Disordered" evidence="1">
    <location>
        <begin position="1"/>
        <end position="65"/>
    </location>
</feature>
<dbReference type="EMBL" id="JAENGY010002311">
    <property type="protein sequence ID" value="KAG6944654.1"/>
    <property type="molecule type" value="Genomic_DNA"/>
</dbReference>
<accession>A0A8J5I3S1</accession>
<evidence type="ECO:0000313" key="3">
    <source>
        <dbReference type="Proteomes" id="UP000709295"/>
    </source>
</evidence>
<organism evidence="2 3">
    <name type="scientific">Phytophthora aleatoria</name>
    <dbReference type="NCBI Taxonomy" id="2496075"/>
    <lineage>
        <taxon>Eukaryota</taxon>
        <taxon>Sar</taxon>
        <taxon>Stramenopiles</taxon>
        <taxon>Oomycota</taxon>
        <taxon>Peronosporomycetes</taxon>
        <taxon>Peronosporales</taxon>
        <taxon>Peronosporaceae</taxon>
        <taxon>Phytophthora</taxon>
    </lineage>
</organism>
<evidence type="ECO:0000256" key="1">
    <source>
        <dbReference type="SAM" id="MobiDB-lite"/>
    </source>
</evidence>
<evidence type="ECO:0000313" key="2">
    <source>
        <dbReference type="EMBL" id="KAG6944654.1"/>
    </source>
</evidence>
<name>A0A8J5I3S1_9STRA</name>
<gene>
    <name evidence="2" type="ORF">JG688_00016970</name>
</gene>
<reference evidence="2" key="1">
    <citation type="submission" date="2021-01" db="EMBL/GenBank/DDBJ databases">
        <title>Phytophthora aleatoria, a newly-described species from Pinus radiata is distinct from Phytophthora cactorum isolates based on comparative genomics.</title>
        <authorList>
            <person name="Mcdougal R."/>
            <person name="Panda P."/>
            <person name="Williams N."/>
            <person name="Studholme D.J."/>
        </authorList>
    </citation>
    <scope>NUCLEOTIDE SEQUENCE</scope>
    <source>
        <strain evidence="2">NZFS 4037</strain>
    </source>
</reference>
<keyword evidence="3" id="KW-1185">Reference proteome</keyword>
<dbReference type="AlphaFoldDB" id="A0A8J5I3S1"/>
<protein>
    <submittedName>
        <fullName evidence="2">Uncharacterized protein</fullName>
    </submittedName>
</protein>
<proteinExistence type="predicted"/>